<organism evidence="1 2">
    <name type="scientific">Phocoenobacter atlanticus subsp. atlanticus</name>
    <dbReference type="NCBI Taxonomy" id="3061285"/>
    <lineage>
        <taxon>Bacteria</taxon>
        <taxon>Pseudomonadati</taxon>
        <taxon>Pseudomonadota</taxon>
        <taxon>Gammaproteobacteria</taxon>
        <taxon>Pasteurellales</taxon>
        <taxon>Pasteurellaceae</taxon>
        <taxon>Phocoenobacter</taxon>
        <taxon>Phocoenobacter atlanticus</taxon>
    </lineage>
</organism>
<sequence>MKKEMQFFIYLLEHYAHYKRTTATEILHTWDRLALTDFIYDMYEMYHSERLENAFEDIDNLVAKKDQNVSK</sequence>
<proteinExistence type="predicted"/>
<dbReference type="AlphaFoldDB" id="A0AAW8CCI9"/>
<keyword evidence="2" id="KW-1185">Reference proteome</keyword>
<dbReference type="Proteomes" id="UP001226020">
    <property type="component" value="Unassembled WGS sequence"/>
</dbReference>
<gene>
    <name evidence="1" type="ORF">QJU57_06535</name>
</gene>
<dbReference type="GeneID" id="300270329"/>
<dbReference type="Pfam" id="PF12668">
    <property type="entry name" value="DUF3791"/>
    <property type="match status" value="1"/>
</dbReference>
<accession>A0AAW8CCI9</accession>
<dbReference type="InterPro" id="IPR024269">
    <property type="entry name" value="DUF3791"/>
</dbReference>
<name>A0AAW8CCI9_9PAST</name>
<comment type="caution">
    <text evidence="1">The sequence shown here is derived from an EMBL/GenBank/DDBJ whole genome shotgun (WGS) entry which is preliminary data.</text>
</comment>
<reference evidence="1 2" key="1">
    <citation type="journal article" date="2023" name="Front. Microbiol.">
        <title>Phylogeography and host specificity of Pasteurellaceae pathogenic to sea-farmed fish in the north-east Atlantic.</title>
        <authorList>
            <person name="Gulla S."/>
            <person name="Colquhoun D.J."/>
            <person name="Olsen A.B."/>
            <person name="Spilsberg B."/>
            <person name="Lagesen K."/>
            <person name="Aakesson C.P."/>
            <person name="Strom S."/>
            <person name="Manji F."/>
            <person name="Birkbeck T.H."/>
            <person name="Nilsen H.K."/>
        </authorList>
    </citation>
    <scope>NUCLEOTIDE SEQUENCE [LARGE SCALE GENOMIC DNA]</scope>
    <source>
        <strain evidence="1 2">NVIB3131</strain>
    </source>
</reference>
<dbReference type="EMBL" id="JASAXT010000010">
    <property type="protein sequence ID" value="MDP8148730.1"/>
    <property type="molecule type" value="Genomic_DNA"/>
</dbReference>
<protein>
    <submittedName>
        <fullName evidence="1">DUF3791 domain-containing protein</fullName>
    </submittedName>
</protein>
<dbReference type="RefSeq" id="WP_306346199.1">
    <property type="nucleotide sequence ID" value="NZ_JASAVU010000001.1"/>
</dbReference>
<evidence type="ECO:0000313" key="1">
    <source>
        <dbReference type="EMBL" id="MDP8148730.1"/>
    </source>
</evidence>
<evidence type="ECO:0000313" key="2">
    <source>
        <dbReference type="Proteomes" id="UP001226020"/>
    </source>
</evidence>